<dbReference type="GO" id="GO:0046872">
    <property type="term" value="F:metal ion binding"/>
    <property type="evidence" value="ECO:0007669"/>
    <property type="project" value="UniProtKB-KW"/>
</dbReference>
<evidence type="ECO:0000256" key="14">
    <source>
        <dbReference type="ARBA" id="ARBA00023065"/>
    </source>
</evidence>
<keyword evidence="7" id="KW-0106">Calcium</keyword>
<comment type="similarity">
    <text evidence="2">Belongs to the cation transport ATPase (P-type) (TC 3.A.3) family. Type IIA subfamily.</text>
</comment>
<dbReference type="Gene3D" id="3.40.1110.10">
    <property type="entry name" value="Calcium-transporting ATPase, cytoplasmic domain N"/>
    <property type="match status" value="1"/>
</dbReference>
<dbReference type="InterPro" id="IPR059000">
    <property type="entry name" value="ATPase_P-type_domA"/>
</dbReference>
<dbReference type="SUPFAM" id="SSF81665">
    <property type="entry name" value="Calcium ATPase, transmembrane domain M"/>
    <property type="match status" value="1"/>
</dbReference>
<dbReference type="InterPro" id="IPR023299">
    <property type="entry name" value="ATPase_P-typ_cyto_dom_N"/>
</dbReference>
<dbReference type="SMART" id="SM00831">
    <property type="entry name" value="Cation_ATPase_N"/>
    <property type="match status" value="1"/>
</dbReference>
<evidence type="ECO:0000256" key="12">
    <source>
        <dbReference type="ARBA" id="ARBA00022967"/>
    </source>
</evidence>
<feature type="transmembrane region" description="Helical" evidence="17">
    <location>
        <begin position="786"/>
        <end position="804"/>
    </location>
</feature>
<evidence type="ECO:0000256" key="8">
    <source>
        <dbReference type="ARBA" id="ARBA00022692"/>
    </source>
</evidence>
<evidence type="ECO:0000256" key="5">
    <source>
        <dbReference type="ARBA" id="ARBA00022475"/>
    </source>
</evidence>
<protein>
    <recommendedName>
        <fullName evidence="3">P-type Ca(2+) transporter</fullName>
        <ecNumber evidence="3">7.2.2.10</ecNumber>
    </recommendedName>
</protein>
<evidence type="ECO:0000256" key="7">
    <source>
        <dbReference type="ARBA" id="ARBA00022568"/>
    </source>
</evidence>
<dbReference type="SFLD" id="SFLDS00003">
    <property type="entry name" value="Haloacid_Dehalogenase"/>
    <property type="match status" value="1"/>
</dbReference>
<dbReference type="STRING" id="1121306.SAMN02745196_01372"/>
<dbReference type="Pfam" id="PF13246">
    <property type="entry name" value="Cation_ATPase"/>
    <property type="match status" value="1"/>
</dbReference>
<dbReference type="GO" id="GO:0005886">
    <property type="term" value="C:plasma membrane"/>
    <property type="evidence" value="ECO:0007669"/>
    <property type="project" value="UniProtKB-SubCell"/>
</dbReference>
<dbReference type="GO" id="GO:0140352">
    <property type="term" value="P:export from cell"/>
    <property type="evidence" value="ECO:0007669"/>
    <property type="project" value="UniProtKB-ARBA"/>
</dbReference>
<dbReference type="GO" id="GO:0005524">
    <property type="term" value="F:ATP binding"/>
    <property type="evidence" value="ECO:0007669"/>
    <property type="project" value="UniProtKB-KW"/>
</dbReference>
<dbReference type="FunFam" id="3.40.50.1000:FF:000001">
    <property type="entry name" value="Phospholipid-transporting ATPase IC"/>
    <property type="match status" value="1"/>
</dbReference>
<dbReference type="PROSITE" id="PS00154">
    <property type="entry name" value="ATPASE_E1_E2"/>
    <property type="match status" value="1"/>
</dbReference>
<dbReference type="PRINTS" id="PR00120">
    <property type="entry name" value="HATPASE"/>
</dbReference>
<dbReference type="Pfam" id="PF00689">
    <property type="entry name" value="Cation_ATPase_C"/>
    <property type="match status" value="1"/>
</dbReference>
<accession>A0A1M5VUC5</accession>
<dbReference type="SFLD" id="SFLDG00002">
    <property type="entry name" value="C1.7:_P-type_atpase_like"/>
    <property type="match status" value="1"/>
</dbReference>
<feature type="transmembrane region" description="Helical" evidence="17">
    <location>
        <begin position="670"/>
        <end position="693"/>
    </location>
</feature>
<feature type="transmembrane region" description="Helical" evidence="17">
    <location>
        <begin position="859"/>
        <end position="877"/>
    </location>
</feature>
<evidence type="ECO:0000259" key="18">
    <source>
        <dbReference type="SMART" id="SM00831"/>
    </source>
</evidence>
<dbReference type="FunFam" id="3.40.1110.10:FF:000053">
    <property type="entry name" value="Cation-transporting ATPase, E1-E2 family"/>
    <property type="match status" value="1"/>
</dbReference>
<dbReference type="SUPFAM" id="SSF81653">
    <property type="entry name" value="Calcium ATPase, transduction domain A"/>
    <property type="match status" value="1"/>
</dbReference>
<dbReference type="Gene3D" id="1.20.1110.10">
    <property type="entry name" value="Calcium-transporting ATPase, transmembrane domain"/>
    <property type="match status" value="1"/>
</dbReference>
<dbReference type="Gene3D" id="3.40.50.1000">
    <property type="entry name" value="HAD superfamily/HAD-like"/>
    <property type="match status" value="1"/>
</dbReference>
<evidence type="ECO:0000313" key="20">
    <source>
        <dbReference type="Proteomes" id="UP000184526"/>
    </source>
</evidence>
<keyword evidence="15 17" id="KW-0472">Membrane</keyword>
<dbReference type="InterPro" id="IPR006068">
    <property type="entry name" value="ATPase_P-typ_cation-transptr_C"/>
</dbReference>
<dbReference type="InterPro" id="IPR004014">
    <property type="entry name" value="ATPase_P-typ_cation-transptr_N"/>
</dbReference>
<evidence type="ECO:0000256" key="16">
    <source>
        <dbReference type="ARBA" id="ARBA00048694"/>
    </source>
</evidence>
<keyword evidence="7" id="KW-0109">Calcium transport</keyword>
<dbReference type="AlphaFoldDB" id="A0A1M5VUC5"/>
<dbReference type="InterPro" id="IPR036412">
    <property type="entry name" value="HAD-like_sf"/>
</dbReference>
<dbReference type="GO" id="GO:0005388">
    <property type="term" value="F:P-type calcium transporter activity"/>
    <property type="evidence" value="ECO:0007669"/>
    <property type="project" value="UniProtKB-EC"/>
</dbReference>
<dbReference type="Pfam" id="PF00122">
    <property type="entry name" value="E1-E2_ATPase"/>
    <property type="match status" value="1"/>
</dbReference>
<evidence type="ECO:0000313" key="19">
    <source>
        <dbReference type="EMBL" id="SHH78889.1"/>
    </source>
</evidence>
<feature type="transmembrane region" description="Helical" evidence="17">
    <location>
        <begin position="244"/>
        <end position="263"/>
    </location>
</feature>
<evidence type="ECO:0000256" key="15">
    <source>
        <dbReference type="ARBA" id="ARBA00023136"/>
    </source>
</evidence>
<keyword evidence="5" id="KW-1003">Cell membrane</keyword>
<evidence type="ECO:0000256" key="11">
    <source>
        <dbReference type="ARBA" id="ARBA00022840"/>
    </source>
</evidence>
<name>A0A1M5VUC5_9CLOT</name>
<feature type="domain" description="Cation-transporting P-type ATPase N-terminal" evidence="18">
    <location>
        <begin position="1"/>
        <end position="75"/>
    </location>
</feature>
<sequence>MWFSKKSEDIIVELSTNPVEGLSSSEVERRKAQYGLNKLEGKKGKTLIQLFFAQLNDILIYVLIAAALISGFLGEISDAIIIGIVILINAIVGIVQESKAEKALDALKQLSTPKTIVKRDGQLVEIPSEEVVPGDIIVIDAGRYIPCDIRLFETANLKVEESALTGESVPVDKDAEMVLDAPDTALGDQKNMAFSSTLATYGRGVGIAVATGMNTEIGKIAKMLNEDEDSKTPLQIKLAELGKTLSIGAIIICAVMFLVGFLQKRNLLDMFMSSISLAVAAIPEGLPAIVTIVLAMGVQRMIKQNAIIRKLPAVETLGSVNIICSDKTGTLTQNKMTVTKFYCNKELKTIDDLNIENSSEKLLIENLVLCNDATFSETSRTGDPTEIALVEAGIKFNLFKDELEASHKRVNEIPFDSDRKLMSTVNTYDNKFIVMTKGALDNMLTICTKIYENGQVIPLTQEMKNTILDESYKMSDDALRVLGAAFKETPNTNVEISTLENDLIFIGMIGMIDPPRLEVKDSISLCKNSGIKTIMITGDHKNTAFAIAKELEIAEDISQVMSGQELDKLNDEELSEKVKHLRVFARVSPEHKVKIVKAFKSHGNIVSMTGDGVNDAPSLKAADIGVAMGITGTDVAKGASDMILTDDNFSTIVSAIKEGRNIFNNIKKSVIFLLSCNLGEIIALFFAILLGWATPLKPIHILWVNLITDTLPALSLGVDPGDPDIMKNKPRSPKDSIFKNSVGSLIFNGLLIGLLTLAAFIVGIKIHTGSTSLFPLYPSNLTEDALIYARTMAFIVLSVSQLIHSLNMRSEDKSIFSLGLFTNKFLIGSIVLGILIQDLIITIPFLANIFNVINLTGTDWLVVTVLSLIPLIANEIIKIFKRMSNSKKEIA</sequence>
<evidence type="ECO:0000256" key="17">
    <source>
        <dbReference type="SAM" id="Phobius"/>
    </source>
</evidence>
<feature type="transmembrane region" description="Helical" evidence="17">
    <location>
        <begin position="699"/>
        <end position="721"/>
    </location>
</feature>
<dbReference type="InterPro" id="IPR018303">
    <property type="entry name" value="ATPase_P-typ_P_site"/>
</dbReference>
<reference evidence="19 20" key="1">
    <citation type="submission" date="2016-11" db="EMBL/GenBank/DDBJ databases">
        <authorList>
            <person name="Jaros S."/>
            <person name="Januszkiewicz K."/>
            <person name="Wedrychowicz H."/>
        </authorList>
    </citation>
    <scope>NUCLEOTIDE SEQUENCE [LARGE SCALE GENOMIC DNA]</scope>
    <source>
        <strain evidence="19 20">DSM 3089</strain>
    </source>
</reference>
<keyword evidence="12" id="KW-1278">Translocase</keyword>
<evidence type="ECO:0000256" key="1">
    <source>
        <dbReference type="ARBA" id="ARBA00004651"/>
    </source>
</evidence>
<dbReference type="GO" id="GO:0016887">
    <property type="term" value="F:ATP hydrolysis activity"/>
    <property type="evidence" value="ECO:0007669"/>
    <property type="project" value="InterPro"/>
</dbReference>
<keyword evidence="9" id="KW-0479">Metal-binding</keyword>
<evidence type="ECO:0000256" key="9">
    <source>
        <dbReference type="ARBA" id="ARBA00022723"/>
    </source>
</evidence>
<feature type="transmembrane region" description="Helical" evidence="17">
    <location>
        <begin position="47"/>
        <end position="73"/>
    </location>
</feature>
<evidence type="ECO:0000256" key="6">
    <source>
        <dbReference type="ARBA" id="ARBA00022553"/>
    </source>
</evidence>
<dbReference type="SFLD" id="SFLDF00027">
    <property type="entry name" value="p-type_atpase"/>
    <property type="match status" value="1"/>
</dbReference>
<keyword evidence="11" id="KW-0067">ATP-binding</keyword>
<keyword evidence="14" id="KW-0406">Ion transport</keyword>
<dbReference type="PANTHER" id="PTHR42861">
    <property type="entry name" value="CALCIUM-TRANSPORTING ATPASE"/>
    <property type="match status" value="1"/>
</dbReference>
<dbReference type="EC" id="7.2.2.10" evidence="3"/>
<organism evidence="19 20">
    <name type="scientific">Clostridium collagenovorans DSM 3089</name>
    <dbReference type="NCBI Taxonomy" id="1121306"/>
    <lineage>
        <taxon>Bacteria</taxon>
        <taxon>Bacillati</taxon>
        <taxon>Bacillota</taxon>
        <taxon>Clostridia</taxon>
        <taxon>Eubacteriales</taxon>
        <taxon>Clostridiaceae</taxon>
        <taxon>Clostridium</taxon>
    </lineage>
</organism>
<dbReference type="InterPro" id="IPR023298">
    <property type="entry name" value="ATPase_P-typ_TM_dom_sf"/>
</dbReference>
<dbReference type="InterPro" id="IPR001757">
    <property type="entry name" value="P_typ_ATPase"/>
</dbReference>
<dbReference type="FunFam" id="2.70.150.10:FF:000016">
    <property type="entry name" value="Calcium-transporting P-type ATPase putative"/>
    <property type="match status" value="1"/>
</dbReference>
<dbReference type="OrthoDB" id="9760364at2"/>
<dbReference type="PRINTS" id="PR00119">
    <property type="entry name" value="CATATPASE"/>
</dbReference>
<keyword evidence="10" id="KW-0547">Nucleotide-binding</keyword>
<dbReference type="RefSeq" id="WP_072831293.1">
    <property type="nucleotide sequence ID" value="NZ_FQXP01000005.1"/>
</dbReference>
<evidence type="ECO:0000256" key="13">
    <source>
        <dbReference type="ARBA" id="ARBA00022989"/>
    </source>
</evidence>
<dbReference type="InterPro" id="IPR008250">
    <property type="entry name" value="ATPase_P-typ_transduc_dom_A_sf"/>
</dbReference>
<evidence type="ECO:0000256" key="3">
    <source>
        <dbReference type="ARBA" id="ARBA00012790"/>
    </source>
</evidence>
<keyword evidence="8 17" id="KW-0812">Transmembrane</keyword>
<gene>
    <name evidence="19" type="ORF">SAMN02745196_01372</name>
</gene>
<comment type="catalytic activity">
    <reaction evidence="16">
        <text>Ca(2+)(in) + ATP + H2O = Ca(2+)(out) + ADP + phosphate + H(+)</text>
        <dbReference type="Rhea" id="RHEA:18105"/>
        <dbReference type="ChEBI" id="CHEBI:15377"/>
        <dbReference type="ChEBI" id="CHEBI:15378"/>
        <dbReference type="ChEBI" id="CHEBI:29108"/>
        <dbReference type="ChEBI" id="CHEBI:30616"/>
        <dbReference type="ChEBI" id="CHEBI:43474"/>
        <dbReference type="ChEBI" id="CHEBI:456216"/>
        <dbReference type="EC" id="7.2.2.10"/>
    </reaction>
</comment>
<keyword evidence="4" id="KW-0813">Transport</keyword>
<dbReference type="Gene3D" id="2.70.150.10">
    <property type="entry name" value="Calcium-transporting ATPase, cytoplasmic transduction domain A"/>
    <property type="match status" value="1"/>
</dbReference>
<proteinExistence type="inferred from homology"/>
<dbReference type="InterPro" id="IPR044492">
    <property type="entry name" value="P_typ_ATPase_HD_dom"/>
</dbReference>
<feature type="transmembrane region" description="Helical" evidence="17">
    <location>
        <begin position="275"/>
        <end position="298"/>
    </location>
</feature>
<evidence type="ECO:0000256" key="4">
    <source>
        <dbReference type="ARBA" id="ARBA00022448"/>
    </source>
</evidence>
<dbReference type="CDD" id="cd02089">
    <property type="entry name" value="P-type_ATPase_Ca_prok"/>
    <property type="match status" value="1"/>
</dbReference>
<keyword evidence="20" id="KW-1185">Reference proteome</keyword>
<evidence type="ECO:0000256" key="2">
    <source>
        <dbReference type="ARBA" id="ARBA00005675"/>
    </source>
</evidence>
<keyword evidence="13 17" id="KW-1133">Transmembrane helix</keyword>
<keyword evidence="6" id="KW-0597">Phosphoprotein</keyword>
<dbReference type="SUPFAM" id="SSF56784">
    <property type="entry name" value="HAD-like"/>
    <property type="match status" value="1"/>
</dbReference>
<comment type="subcellular location">
    <subcellularLocation>
        <location evidence="1">Cell membrane</location>
        <topology evidence="1">Multi-pass membrane protein</topology>
    </subcellularLocation>
</comment>
<dbReference type="NCBIfam" id="TIGR01494">
    <property type="entry name" value="ATPase_P-type"/>
    <property type="match status" value="3"/>
</dbReference>
<dbReference type="InterPro" id="IPR023214">
    <property type="entry name" value="HAD_sf"/>
</dbReference>
<dbReference type="Pfam" id="PF00690">
    <property type="entry name" value="Cation_ATPase_N"/>
    <property type="match status" value="1"/>
</dbReference>
<feature type="transmembrane region" description="Helical" evidence="17">
    <location>
        <begin position="742"/>
        <end position="766"/>
    </location>
</feature>
<dbReference type="FunFam" id="3.40.50.1000:FF:000028">
    <property type="entry name" value="Calcium-transporting P-type ATPase, putative"/>
    <property type="match status" value="1"/>
</dbReference>
<evidence type="ECO:0000256" key="10">
    <source>
        <dbReference type="ARBA" id="ARBA00022741"/>
    </source>
</evidence>
<dbReference type="EMBL" id="FQXP01000005">
    <property type="protein sequence ID" value="SHH78889.1"/>
    <property type="molecule type" value="Genomic_DNA"/>
</dbReference>
<feature type="transmembrane region" description="Helical" evidence="17">
    <location>
        <begin position="825"/>
        <end position="847"/>
    </location>
</feature>
<dbReference type="Proteomes" id="UP000184526">
    <property type="component" value="Unassembled WGS sequence"/>
</dbReference>
<feature type="transmembrane region" description="Helical" evidence="17">
    <location>
        <begin position="79"/>
        <end position="95"/>
    </location>
</feature>